<accession>A0ABP9FKS8</accession>
<name>A0ABP9FKS8_9ACTN</name>
<proteinExistence type="predicted"/>
<dbReference type="EMBL" id="BAABLV010000036">
    <property type="protein sequence ID" value="GAA4904885.1"/>
    <property type="molecule type" value="Genomic_DNA"/>
</dbReference>
<organism evidence="1 2">
    <name type="scientific">Tessaracoccus lubricantis</name>
    <dbReference type="NCBI Taxonomy" id="545543"/>
    <lineage>
        <taxon>Bacteria</taxon>
        <taxon>Bacillati</taxon>
        <taxon>Actinomycetota</taxon>
        <taxon>Actinomycetes</taxon>
        <taxon>Propionibacteriales</taxon>
        <taxon>Propionibacteriaceae</taxon>
        <taxon>Tessaracoccus</taxon>
    </lineage>
</organism>
<dbReference type="RefSeq" id="WP_345583367.1">
    <property type="nucleotide sequence ID" value="NZ_BAABLV010000036.1"/>
</dbReference>
<comment type="caution">
    <text evidence="1">The sequence shown here is derived from an EMBL/GenBank/DDBJ whole genome shotgun (WGS) entry which is preliminary data.</text>
</comment>
<dbReference type="Proteomes" id="UP001501521">
    <property type="component" value="Unassembled WGS sequence"/>
</dbReference>
<reference evidence="2" key="1">
    <citation type="journal article" date="2019" name="Int. J. Syst. Evol. Microbiol.">
        <title>The Global Catalogue of Microorganisms (GCM) 10K type strain sequencing project: providing services to taxonomists for standard genome sequencing and annotation.</title>
        <authorList>
            <consortium name="The Broad Institute Genomics Platform"/>
            <consortium name="The Broad Institute Genome Sequencing Center for Infectious Disease"/>
            <person name="Wu L."/>
            <person name="Ma J."/>
        </authorList>
    </citation>
    <scope>NUCLEOTIDE SEQUENCE [LARGE SCALE GENOMIC DNA]</scope>
    <source>
        <strain evidence="2">JCM 19125</strain>
    </source>
</reference>
<sequence length="224" mass="24106">MIPWAPIPPETPISELIDQTFYADSTDGRALMVLVSFPVATRSLSPRAAAPRLHVTTHASFGWQRRRDSELPEYLPISGVCIGRGVAPRRVLATPHAQWPHGAAPFFEADGARLGFDDAMVVWEDLEPASAPEDDVVRLAGTLKLAFDTARAHAETVGLGHLPATARNDARRAAGAARLAVGARTEGERAAAQEQVVRILRSLALHYLPAPEAALPLTDGRTFT</sequence>
<evidence type="ECO:0000313" key="1">
    <source>
        <dbReference type="EMBL" id="GAA4904885.1"/>
    </source>
</evidence>
<protein>
    <submittedName>
        <fullName evidence="1">Uncharacterized protein</fullName>
    </submittedName>
</protein>
<gene>
    <name evidence="1" type="ORF">GCM10025789_25140</name>
</gene>
<evidence type="ECO:0000313" key="2">
    <source>
        <dbReference type="Proteomes" id="UP001501521"/>
    </source>
</evidence>
<keyword evidence="2" id="KW-1185">Reference proteome</keyword>